<name>A0ABU5UYW4_9GAMM</name>
<dbReference type="EMBL" id="JAYFUH010000061">
    <property type="protein sequence ID" value="MEA5666294.1"/>
    <property type="molecule type" value="Genomic_DNA"/>
</dbReference>
<gene>
    <name evidence="1" type="ORF">VA603_01905</name>
</gene>
<dbReference type="InterPro" id="IPR002763">
    <property type="entry name" value="DUF72"/>
</dbReference>
<evidence type="ECO:0000313" key="1">
    <source>
        <dbReference type="EMBL" id="MEA5666294.1"/>
    </source>
</evidence>
<reference evidence="1 2" key="1">
    <citation type="submission" date="2023-12" db="EMBL/GenBank/DDBJ databases">
        <title>Stenotrophomonas guangdongensis sp. nov., isolated from wilted pepper plants (Capsicum annuum).</title>
        <authorList>
            <person name="Qiu M."/>
            <person name="Li Y."/>
            <person name="Liu Q."/>
            <person name="Zhang X."/>
            <person name="Huang Y."/>
            <person name="Guo R."/>
            <person name="Hu M."/>
            <person name="Zhou J."/>
            <person name="Zhou X."/>
        </authorList>
    </citation>
    <scope>NUCLEOTIDE SEQUENCE [LARGE SCALE GENOMIC DNA]</scope>
    <source>
        <strain evidence="1 2">MH1</strain>
    </source>
</reference>
<organism evidence="1 2">
    <name type="scientific">Stenotrophomonas capsici</name>
    <dbReference type="NCBI Taxonomy" id="3110230"/>
    <lineage>
        <taxon>Bacteria</taxon>
        <taxon>Pseudomonadati</taxon>
        <taxon>Pseudomonadota</taxon>
        <taxon>Gammaproteobacteria</taxon>
        <taxon>Lysobacterales</taxon>
        <taxon>Lysobacteraceae</taxon>
        <taxon>Stenotrophomonas</taxon>
    </lineage>
</organism>
<accession>A0ABU5UYW4</accession>
<proteinExistence type="predicted"/>
<dbReference type="Pfam" id="PF01904">
    <property type="entry name" value="DUF72"/>
    <property type="match status" value="1"/>
</dbReference>
<dbReference type="Proteomes" id="UP001301653">
    <property type="component" value="Unassembled WGS sequence"/>
</dbReference>
<dbReference type="PANTHER" id="PTHR30348">
    <property type="entry name" value="UNCHARACTERIZED PROTEIN YECE"/>
    <property type="match status" value="1"/>
</dbReference>
<sequence>MNDLFAGTANTPGVHIGIGGWTYVPWRGGTFYPVGLVQRRELEFASRQLTSIEINGTYYGTQKPAIYAGWRDATPEGFVFSAKAPKRIVSARKLAGTGAQIDDFIDGIGHLGDRLGPLVWQFDAGRTLDPDDFAAFLQLLPRQVNGRRQRHALEVRDRAFFDERLVGLARQHGLALVYTDSPDYPNAADLGADFVYARLMRSRDACDTGYPAAELAQWAERVMAWRRGQDPHDLPHLAAPARPAPEGREVYLYFISAAKHRNPAAARQLQQRVDQN</sequence>
<dbReference type="SUPFAM" id="SSF117396">
    <property type="entry name" value="TM1631-like"/>
    <property type="match status" value="1"/>
</dbReference>
<keyword evidence="2" id="KW-1185">Reference proteome</keyword>
<evidence type="ECO:0000313" key="2">
    <source>
        <dbReference type="Proteomes" id="UP001301653"/>
    </source>
</evidence>
<dbReference type="RefSeq" id="WP_323437785.1">
    <property type="nucleotide sequence ID" value="NZ_JAYFUH010000061.1"/>
</dbReference>
<dbReference type="InterPro" id="IPR036520">
    <property type="entry name" value="UPF0759_sf"/>
</dbReference>
<protein>
    <submittedName>
        <fullName evidence="1">DUF72 domain-containing protein</fullName>
    </submittedName>
</protein>
<dbReference type="PANTHER" id="PTHR30348:SF4">
    <property type="entry name" value="DUF72 DOMAIN-CONTAINING PROTEIN"/>
    <property type="match status" value="1"/>
</dbReference>
<comment type="caution">
    <text evidence="1">The sequence shown here is derived from an EMBL/GenBank/DDBJ whole genome shotgun (WGS) entry which is preliminary data.</text>
</comment>
<dbReference type="Gene3D" id="3.20.20.410">
    <property type="entry name" value="Protein of unknown function UPF0759"/>
    <property type="match status" value="1"/>
</dbReference>